<evidence type="ECO:0000313" key="3">
    <source>
        <dbReference type="Proteomes" id="UP001147653"/>
    </source>
</evidence>
<dbReference type="EMBL" id="JAPDDP010000120">
    <property type="protein sequence ID" value="MDA0185529.1"/>
    <property type="molecule type" value="Genomic_DNA"/>
</dbReference>
<dbReference type="RefSeq" id="WP_270030035.1">
    <property type="nucleotide sequence ID" value="NZ_JAPDDP010000120.1"/>
</dbReference>
<dbReference type="Proteomes" id="UP001147653">
    <property type="component" value="Unassembled WGS sequence"/>
</dbReference>
<proteinExistence type="predicted"/>
<sequence length="96" mass="9102">MAVGVAVRVGRGVAVRVGRGVGVAVAVGVGVDVGVGVTVATGANPSPAVSGSDDRPTLCPDSVLAAVVSPAATTNPSTAASATAAVRRQPFTPSPL</sequence>
<evidence type="ECO:0000313" key="2">
    <source>
        <dbReference type="EMBL" id="MDA0185529.1"/>
    </source>
</evidence>
<name>A0A9X3NHQ7_9ACTN</name>
<reference evidence="2" key="1">
    <citation type="submission" date="2022-10" db="EMBL/GenBank/DDBJ databases">
        <title>The WGS of Solirubrobacter phytolaccae KCTC 29190.</title>
        <authorList>
            <person name="Jiang Z."/>
        </authorList>
    </citation>
    <scope>NUCLEOTIDE SEQUENCE</scope>
    <source>
        <strain evidence="2">KCTC 29190</strain>
    </source>
</reference>
<feature type="region of interest" description="Disordered" evidence="1">
    <location>
        <begin position="72"/>
        <end position="96"/>
    </location>
</feature>
<keyword evidence="3" id="KW-1185">Reference proteome</keyword>
<gene>
    <name evidence="2" type="ORF">OJ997_34810</name>
</gene>
<dbReference type="AlphaFoldDB" id="A0A9X3NHQ7"/>
<accession>A0A9X3NHQ7</accession>
<organism evidence="2 3">
    <name type="scientific">Solirubrobacter phytolaccae</name>
    <dbReference type="NCBI Taxonomy" id="1404360"/>
    <lineage>
        <taxon>Bacteria</taxon>
        <taxon>Bacillati</taxon>
        <taxon>Actinomycetota</taxon>
        <taxon>Thermoleophilia</taxon>
        <taxon>Solirubrobacterales</taxon>
        <taxon>Solirubrobacteraceae</taxon>
        <taxon>Solirubrobacter</taxon>
    </lineage>
</organism>
<comment type="caution">
    <text evidence="2">The sequence shown here is derived from an EMBL/GenBank/DDBJ whole genome shotgun (WGS) entry which is preliminary data.</text>
</comment>
<evidence type="ECO:0000256" key="1">
    <source>
        <dbReference type="SAM" id="MobiDB-lite"/>
    </source>
</evidence>
<protein>
    <submittedName>
        <fullName evidence="2">Uncharacterized protein</fullName>
    </submittedName>
</protein>
<feature type="compositionally biased region" description="Low complexity" evidence="1">
    <location>
        <begin position="72"/>
        <end position="85"/>
    </location>
</feature>